<dbReference type="AlphaFoldDB" id="A0A060CIC2"/>
<evidence type="ECO:0000259" key="1">
    <source>
        <dbReference type="Pfam" id="PF06964"/>
    </source>
</evidence>
<protein>
    <submittedName>
        <fullName evidence="2">CAZy families GH51 protein</fullName>
    </submittedName>
</protein>
<dbReference type="InterPro" id="IPR010720">
    <property type="entry name" value="Alpha-L-AF_C"/>
</dbReference>
<dbReference type="EMBL" id="KF127601">
    <property type="protein sequence ID" value="AIA94959.1"/>
    <property type="molecule type" value="Genomic_DNA"/>
</dbReference>
<reference evidence="2" key="1">
    <citation type="journal article" date="2013" name="Environ. Microbiol.">
        <title>Seasonally variable intestinal metagenomes of the red palm weevil (Rhynchophorus ferrugineus).</title>
        <authorList>
            <person name="Jia S."/>
            <person name="Zhang X."/>
            <person name="Zhang G."/>
            <person name="Yin A."/>
            <person name="Zhang S."/>
            <person name="Li F."/>
            <person name="Wang L."/>
            <person name="Zhao D."/>
            <person name="Yun Q."/>
            <person name="Tala"/>
            <person name="Wang J."/>
            <person name="Sun G."/>
            <person name="Baabdullah M."/>
            <person name="Yu X."/>
            <person name="Hu S."/>
            <person name="Al-Mssallem I.S."/>
            <person name="Yu J."/>
        </authorList>
    </citation>
    <scope>NUCLEOTIDE SEQUENCE</scope>
</reference>
<sequence length="70" mass="7107">VVLDLRGRAVTAVTGRVLAPSEAAAHNTAEQPSAVAPTELALGEVSEGSLTITLPPHSFATVSLTLESID</sequence>
<evidence type="ECO:0000313" key="2">
    <source>
        <dbReference type="EMBL" id="AIA94959.1"/>
    </source>
</evidence>
<dbReference type="Pfam" id="PF06964">
    <property type="entry name" value="Alpha-L-AF_C"/>
    <property type="match status" value="1"/>
</dbReference>
<dbReference type="SUPFAM" id="SSF51011">
    <property type="entry name" value="Glycosyl hydrolase domain"/>
    <property type="match status" value="1"/>
</dbReference>
<name>A0A060CIC2_9MICO</name>
<dbReference type="InterPro" id="IPR013780">
    <property type="entry name" value="Glyco_hydro_b"/>
</dbReference>
<feature type="non-terminal residue" evidence="2">
    <location>
        <position position="1"/>
    </location>
</feature>
<proteinExistence type="predicted"/>
<dbReference type="GO" id="GO:0046373">
    <property type="term" value="P:L-arabinose metabolic process"/>
    <property type="evidence" value="ECO:0007669"/>
    <property type="project" value="InterPro"/>
</dbReference>
<organism evidence="2">
    <name type="scientific">uncultured Brachybacterium sp</name>
    <dbReference type="NCBI Taxonomy" id="189680"/>
    <lineage>
        <taxon>Bacteria</taxon>
        <taxon>Bacillati</taxon>
        <taxon>Actinomycetota</taxon>
        <taxon>Actinomycetes</taxon>
        <taxon>Micrococcales</taxon>
        <taxon>Dermabacteraceae</taxon>
        <taxon>Brachybacterium</taxon>
        <taxon>environmental samples</taxon>
    </lineage>
</organism>
<accession>A0A060CIC2</accession>
<dbReference type="GO" id="GO:0046556">
    <property type="term" value="F:alpha-L-arabinofuranosidase activity"/>
    <property type="evidence" value="ECO:0007669"/>
    <property type="project" value="InterPro"/>
</dbReference>
<dbReference type="Gene3D" id="2.60.40.1180">
    <property type="entry name" value="Golgi alpha-mannosidase II"/>
    <property type="match status" value="1"/>
</dbReference>
<feature type="domain" description="Alpha-L-arabinofuranosidase C-terminal" evidence="1">
    <location>
        <begin position="2"/>
        <end position="58"/>
    </location>
</feature>